<accession>A0ABP7NL27</accession>
<keyword evidence="5" id="KW-1185">Reference proteome</keyword>
<dbReference type="InterPro" id="IPR013320">
    <property type="entry name" value="ConA-like_dom_sf"/>
</dbReference>
<dbReference type="Pfam" id="PF13385">
    <property type="entry name" value="Laminin_G_3"/>
    <property type="match status" value="1"/>
</dbReference>
<gene>
    <name evidence="4" type="ORF">GCM10022278_05900</name>
</gene>
<dbReference type="PANTHER" id="PTHR30383:SF5">
    <property type="entry name" value="SGNH HYDROLASE-TYPE ESTERASE DOMAIN-CONTAINING PROTEIN"/>
    <property type="match status" value="1"/>
</dbReference>
<evidence type="ECO:0000256" key="1">
    <source>
        <dbReference type="SAM" id="SignalP"/>
    </source>
</evidence>
<dbReference type="Gene3D" id="2.60.120.200">
    <property type="match status" value="1"/>
</dbReference>
<dbReference type="SUPFAM" id="SSF49899">
    <property type="entry name" value="Concanavalin A-like lectins/glucanases"/>
    <property type="match status" value="1"/>
</dbReference>
<feature type="domain" description="Laminin G" evidence="2">
    <location>
        <begin position="1416"/>
        <end position="1598"/>
    </location>
</feature>
<dbReference type="Gene3D" id="2.60.120.1620">
    <property type="match status" value="4"/>
</dbReference>
<dbReference type="Gene3D" id="2.60.40.10">
    <property type="entry name" value="Immunoglobulins"/>
    <property type="match status" value="1"/>
</dbReference>
<dbReference type="PROSITE" id="PS50025">
    <property type="entry name" value="LAM_G_DOMAIN"/>
    <property type="match status" value="1"/>
</dbReference>
<name>A0ABP7NL27_9GAMM</name>
<dbReference type="InterPro" id="IPR002126">
    <property type="entry name" value="Cadherin-like_dom"/>
</dbReference>
<dbReference type="PANTHER" id="PTHR30383">
    <property type="entry name" value="THIOESTERASE 1/PROTEASE 1/LYSOPHOSPHOLIPASE L1"/>
    <property type="match status" value="1"/>
</dbReference>
<dbReference type="InterPro" id="IPR059177">
    <property type="entry name" value="GH29D-like_dom"/>
</dbReference>
<evidence type="ECO:0000259" key="2">
    <source>
        <dbReference type="PROSITE" id="PS50025"/>
    </source>
</evidence>
<dbReference type="InterPro" id="IPR013783">
    <property type="entry name" value="Ig-like_fold"/>
</dbReference>
<dbReference type="InterPro" id="IPR041437">
    <property type="entry name" value="GH115_C"/>
</dbReference>
<reference evidence="5" key="1">
    <citation type="journal article" date="2019" name="Int. J. Syst. Evol. Microbiol.">
        <title>The Global Catalogue of Microorganisms (GCM) 10K type strain sequencing project: providing services to taxonomists for standard genome sequencing and annotation.</title>
        <authorList>
            <consortium name="The Broad Institute Genomics Platform"/>
            <consortium name="The Broad Institute Genome Sequencing Center for Infectious Disease"/>
            <person name="Wu L."/>
            <person name="Ma J."/>
        </authorList>
    </citation>
    <scope>NUCLEOTIDE SEQUENCE [LARGE SCALE GENOMIC DNA]</scope>
    <source>
        <strain evidence="5">JCM 17555</strain>
    </source>
</reference>
<dbReference type="Pfam" id="PF17829">
    <property type="entry name" value="GH115_C"/>
    <property type="match status" value="4"/>
</dbReference>
<dbReference type="PROSITE" id="PS50268">
    <property type="entry name" value="CADHERIN_2"/>
    <property type="match status" value="1"/>
</dbReference>
<dbReference type="InterPro" id="IPR051532">
    <property type="entry name" value="Ester_Hydrolysis_Enzymes"/>
</dbReference>
<dbReference type="SUPFAM" id="SSF52266">
    <property type="entry name" value="SGNH hydrolase"/>
    <property type="match status" value="1"/>
</dbReference>
<protein>
    <recommendedName>
        <fullName evidence="6">Staphylococcus aureus surface protein A</fullName>
    </recommendedName>
</protein>
<feature type="chain" id="PRO_5047165674" description="Staphylococcus aureus surface protein A" evidence="1">
    <location>
        <begin position="28"/>
        <end position="1880"/>
    </location>
</feature>
<keyword evidence="1" id="KW-0732">Signal</keyword>
<dbReference type="Gene3D" id="3.40.50.1110">
    <property type="entry name" value="SGNH hydrolase"/>
    <property type="match status" value="1"/>
</dbReference>
<evidence type="ECO:0000259" key="3">
    <source>
        <dbReference type="PROSITE" id="PS50268"/>
    </source>
</evidence>
<dbReference type="Proteomes" id="UP001501337">
    <property type="component" value="Unassembled WGS sequence"/>
</dbReference>
<dbReference type="EMBL" id="BAABBO010000001">
    <property type="protein sequence ID" value="GAA3949551.1"/>
    <property type="molecule type" value="Genomic_DNA"/>
</dbReference>
<dbReference type="InterPro" id="IPR036514">
    <property type="entry name" value="SGNH_hydro_sf"/>
</dbReference>
<dbReference type="RefSeq" id="WP_344803111.1">
    <property type="nucleotide sequence ID" value="NZ_BAABBO010000001.1"/>
</dbReference>
<sequence length="1880" mass="195948">MPMSSLRKFTISLMGMSLLLSGGLAQSADSAVYLQNDNGQVVIEAEQFHDSSAAVSGQSWVPATGSRYADGLALRAEPAGTGSYNNDYDTLSAALEYRIRFDEPGTYVVWVRGDGPDGASDSVHIGLNGEAIAAGKAITSFYPRGQLDWSRYSQATGKNAVVTIPSAGVHTLNVWMRETGFIIDRLLLTKSTWYTPSDTGPEASVQIIDGELPDPQAAQPTASLSSGRYVDPVTIELSSASAGTQIYYTIDGTAPDSASLVYDAPFSIASEATVRAVAIGSGFSQSNELQLSFVFGNAAPQWQSAPASGTVPAGQTFSLQLLAIDEDSATAAQSPAPVITANADQLAALPGTATLTDSGNGQATLSWTPGAEATAASYSLVLTATDALDSQVSTSHTLNLSVTAVGDGGEPPAEGLSVFLQDPDNSGRIVIEAEHFHDQSVALYGQNWAPLANSRYSGNAALQAQPAGTGSYNSDYETVSAALGYRIRFAEAGTYYVWIRGQGDDVGSDSIHVGLNGEPVASAKAITWFSPLGQPAWSRYSQASGGNARIVVPSAGDHTLNLWMRETGFIVDRVLLTRSSGYKPSGTGPEETQQIIDGEAPDPQAAKPMANLQGGQYVNPVTVSLATTSTDASIFYTLDGSAPSDSSAVYSGPISISSNATLRAIAGGVGYSPSAEMQATFSFGNTAPQWLNPAASATVDAGANLSLVFSASDADSNTAAQSPEPVLTADATELAALPGTASFTDNRNGTASLAWAPGAEAAAASFSLTLTATDALNPSLTTQHIVTLTLSTSGGDGGEPGTGLPVFTPGTAAGGLVVIEAEHFHEQSVAVYGQNWTSVNATNFGSGAALQAVPAGTGSYNSDYENVSARLDYRIRFAEAGTYYVWIRGQGSDGGSDSVHLGLNGEPVATGKAVTSFTPYGRPIWSRYSQATGSYARIGIPEAGIHTVNIWMRETGFVFDRVLLTKSSGYVPSGSGPEETPQIIDGEEPVPQAAKPTANTDGGQFVNPVSVNLSSASANASIYYTLDGSQPGTSSQLYSGPFMISSDLTLRAVAGGAGFIDSDELTLPFSFGNASPQWIDSTSSASVAADASLSLSLQASDPDSASAAQSPAPIIDADLGSLPGIASLTDNGDGSALLSWTPGADATEASYELTVYATDALDNSLVVSRTLQLTVTAAGSGSGGDAAPVSQADSYGGIIAIEAEDFVRARMSTVGTEWTAVSDGNWSNDRAVQALPFGHGYSRDFTDTTAQLDYDIEFSQTGDYYIWIRAEAKDGASDSVHLGLDGVPGEDSSPISYFEPFGQMNWSNKQFVTYKRAVLRVNNTGRHTLNIWMRESGMIIDKLLLTRDADFTPSGNGPESAPRSGAAAATIVHDETAAIWSFDGSSQTARLAASMGNTSFACTNCPAAAAGLVGQALDFDGQSTSLTDTGIDLSAVAASRGITMNILMRTACGGTDEIVALGSAESGVLALQCQNGSLTATVKTASAAPVTVTGNLDINDGVWHLVSLGLDGHAGQMRLMIDGVQRGLVSIDSAAMSSALAALSASQVPLAVGGSDLNGFFAGRIDELSVHTRTQRRDELARLVTDLTTGLKRGLSQCEAPVRIMPLGDSITEGANGSATTFWGTYRPALFNLLTNSGYRVDFVGGQTGQEAGSHDKAHEGWSGISPLAVSERLSTWLQMNPPELVLTHLGTNRFDVPSMQKIFDRLDQFDATVPMIVGKIINRRTYDASTSDFNQLLAQAVVQRQQAGDNLFLVDHEPVLDYATDMFDEVHTNDIGSEKMALVWFEALQDILPRCTAAAPLLEPSNRQLASGAALDYDIPVTGHPIGRFSLVEGPTGATIDAATGRVQWLPTGSGVYNFIVRTVNASGEDQAAFAVIVE</sequence>
<organism evidence="4 5">
    <name type="scientific">Allohahella marinimesophila</name>
    <dbReference type="NCBI Taxonomy" id="1054972"/>
    <lineage>
        <taxon>Bacteria</taxon>
        <taxon>Pseudomonadati</taxon>
        <taxon>Pseudomonadota</taxon>
        <taxon>Gammaproteobacteria</taxon>
        <taxon>Oceanospirillales</taxon>
        <taxon>Hahellaceae</taxon>
        <taxon>Allohahella</taxon>
    </lineage>
</organism>
<dbReference type="Pfam" id="PF13290">
    <property type="entry name" value="CHB_HEX_C_1"/>
    <property type="match status" value="3"/>
</dbReference>
<feature type="domain" description="Cadherin" evidence="3">
    <location>
        <begin position="312"/>
        <end position="414"/>
    </location>
</feature>
<evidence type="ECO:0008006" key="6">
    <source>
        <dbReference type="Google" id="ProtNLM"/>
    </source>
</evidence>
<feature type="signal peptide" evidence="1">
    <location>
        <begin position="1"/>
        <end position="27"/>
    </location>
</feature>
<evidence type="ECO:0000313" key="5">
    <source>
        <dbReference type="Proteomes" id="UP001501337"/>
    </source>
</evidence>
<evidence type="ECO:0000313" key="4">
    <source>
        <dbReference type="EMBL" id="GAA3949551.1"/>
    </source>
</evidence>
<proteinExistence type="predicted"/>
<comment type="caution">
    <text evidence="4">The sequence shown here is derived from an EMBL/GenBank/DDBJ whole genome shotgun (WGS) entry which is preliminary data.</text>
</comment>
<dbReference type="InterPro" id="IPR001791">
    <property type="entry name" value="Laminin_G"/>
</dbReference>